<comment type="caution">
    <text evidence="2">The sequence shown here is derived from an EMBL/GenBank/DDBJ whole genome shotgun (WGS) entry which is preliminary data.</text>
</comment>
<proteinExistence type="predicted"/>
<dbReference type="AlphaFoldDB" id="A0ABD1VER4"/>
<organism evidence="2 3">
    <name type="scientific">Abeliophyllum distichum</name>
    <dbReference type="NCBI Taxonomy" id="126358"/>
    <lineage>
        <taxon>Eukaryota</taxon>
        <taxon>Viridiplantae</taxon>
        <taxon>Streptophyta</taxon>
        <taxon>Embryophyta</taxon>
        <taxon>Tracheophyta</taxon>
        <taxon>Spermatophyta</taxon>
        <taxon>Magnoliopsida</taxon>
        <taxon>eudicotyledons</taxon>
        <taxon>Gunneridae</taxon>
        <taxon>Pentapetalae</taxon>
        <taxon>asterids</taxon>
        <taxon>lamiids</taxon>
        <taxon>Lamiales</taxon>
        <taxon>Oleaceae</taxon>
        <taxon>Forsythieae</taxon>
        <taxon>Abeliophyllum</taxon>
    </lineage>
</organism>
<evidence type="ECO:0000313" key="2">
    <source>
        <dbReference type="EMBL" id="KAL2534950.1"/>
    </source>
</evidence>
<protein>
    <submittedName>
        <fullName evidence="2">NB-ARC domain-containing protein</fullName>
    </submittedName>
</protein>
<reference evidence="3" key="1">
    <citation type="submission" date="2024-07" db="EMBL/GenBank/DDBJ databases">
        <title>Two chromosome-level genome assemblies of Korean endemic species Abeliophyllum distichum and Forsythia ovata (Oleaceae).</title>
        <authorList>
            <person name="Jang H."/>
        </authorList>
    </citation>
    <scope>NUCLEOTIDE SEQUENCE [LARGE SCALE GENOMIC DNA]</scope>
</reference>
<accession>A0ABD1VER4</accession>
<dbReference type="EMBL" id="JBFOLK010000002">
    <property type="protein sequence ID" value="KAL2534950.1"/>
    <property type="molecule type" value="Genomic_DNA"/>
</dbReference>
<sequence length="121" mass="14141">MSERIGFSIAGKLSEYAVDPILRKLKYLFRYKSNIQNLRNKVKDLENKITEVQLRVDEAYRNTEVIGPSISEWLQKAVDLKKEIDEVLNTTTSSEMQCLFNRCPNLKSRYLLSRKGHKENC</sequence>
<gene>
    <name evidence="2" type="ORF">Adt_08301</name>
</gene>
<name>A0ABD1VER4_9LAMI</name>
<keyword evidence="3" id="KW-1185">Reference proteome</keyword>
<evidence type="ECO:0000313" key="3">
    <source>
        <dbReference type="Proteomes" id="UP001604336"/>
    </source>
</evidence>
<keyword evidence="1" id="KW-0175">Coiled coil</keyword>
<evidence type="ECO:0000256" key="1">
    <source>
        <dbReference type="SAM" id="Coils"/>
    </source>
</evidence>
<feature type="coiled-coil region" evidence="1">
    <location>
        <begin position="28"/>
        <end position="90"/>
    </location>
</feature>
<dbReference type="Proteomes" id="UP001604336">
    <property type="component" value="Unassembled WGS sequence"/>
</dbReference>